<organism evidence="14">
    <name type="scientific">Caldilineaceae bacterium SB0662_bin_9</name>
    <dbReference type="NCBI Taxonomy" id="2605258"/>
    <lineage>
        <taxon>Bacteria</taxon>
        <taxon>Bacillati</taxon>
        <taxon>Chloroflexota</taxon>
        <taxon>Caldilineae</taxon>
        <taxon>Caldilineales</taxon>
        <taxon>Caldilineaceae</taxon>
    </lineage>
</organism>
<dbReference type="EC" id="3.6.5.n1" evidence="11 12"/>
<evidence type="ECO:0000256" key="11">
    <source>
        <dbReference type="ARBA" id="ARBA00066744"/>
    </source>
</evidence>
<comment type="similarity">
    <text evidence="10">Belongs to the GTP-binding elongation factor family. LepA subfamily.</text>
</comment>
<comment type="similarity">
    <text evidence="1 12">Belongs to the TRAFAC class translation factor GTPase superfamily. Classic translation factor GTPase family. LepA subfamily.</text>
</comment>
<evidence type="ECO:0000256" key="1">
    <source>
        <dbReference type="ARBA" id="ARBA00005454"/>
    </source>
</evidence>
<gene>
    <name evidence="12 14" type="primary">lepA</name>
    <name evidence="14" type="ORF">F4Y08_17195</name>
</gene>
<dbReference type="FunFam" id="3.30.70.240:FF:000007">
    <property type="entry name" value="Translation factor GUF1, mitochondrial"/>
    <property type="match status" value="1"/>
</dbReference>
<comment type="subcellular location">
    <subcellularLocation>
        <location evidence="12">Cell membrane</location>
        <topology evidence="12">Peripheral membrane protein</topology>
        <orientation evidence="12">Cytoplasmic side</orientation>
    </subcellularLocation>
</comment>
<keyword evidence="4 12" id="KW-0378">Hydrolase</keyword>
<dbReference type="Gene3D" id="3.30.70.870">
    <property type="entry name" value="Elongation Factor G (Translational Gtpase), domain 3"/>
    <property type="match status" value="1"/>
</dbReference>
<keyword evidence="6 12" id="KW-0342">GTP-binding</keyword>
<evidence type="ECO:0000256" key="9">
    <source>
        <dbReference type="ARBA" id="ARBA00057626"/>
    </source>
</evidence>
<dbReference type="InterPro" id="IPR000640">
    <property type="entry name" value="EFG_V-like"/>
</dbReference>
<comment type="caution">
    <text evidence="14">The sequence shown here is derived from an EMBL/GenBank/DDBJ whole genome shotgun (WGS) entry which is preliminary data.</text>
</comment>
<evidence type="ECO:0000259" key="13">
    <source>
        <dbReference type="PROSITE" id="PS51722"/>
    </source>
</evidence>
<dbReference type="InterPro" id="IPR000795">
    <property type="entry name" value="T_Tr_GTP-bd_dom"/>
</dbReference>
<dbReference type="GO" id="GO:0003746">
    <property type="term" value="F:translation elongation factor activity"/>
    <property type="evidence" value="ECO:0007669"/>
    <property type="project" value="UniProtKB-UniRule"/>
</dbReference>
<evidence type="ECO:0000256" key="7">
    <source>
        <dbReference type="ARBA" id="ARBA00023136"/>
    </source>
</evidence>
<dbReference type="PROSITE" id="PS51722">
    <property type="entry name" value="G_TR_2"/>
    <property type="match status" value="1"/>
</dbReference>
<dbReference type="Gene3D" id="3.30.70.240">
    <property type="match status" value="1"/>
</dbReference>
<dbReference type="HAMAP" id="MF_00071">
    <property type="entry name" value="LepA"/>
    <property type="match status" value="1"/>
</dbReference>
<dbReference type="InterPro" id="IPR035647">
    <property type="entry name" value="EFG_III/V"/>
</dbReference>
<dbReference type="PROSITE" id="PS00301">
    <property type="entry name" value="G_TR_1"/>
    <property type="match status" value="1"/>
</dbReference>
<keyword evidence="14" id="KW-0251">Elongation factor</keyword>
<dbReference type="InterPro" id="IPR035654">
    <property type="entry name" value="LepA_IV"/>
</dbReference>
<dbReference type="SMART" id="SM00838">
    <property type="entry name" value="EFG_C"/>
    <property type="match status" value="1"/>
</dbReference>
<dbReference type="PANTHER" id="PTHR43512">
    <property type="entry name" value="TRANSLATION FACTOR GUF1-RELATED"/>
    <property type="match status" value="1"/>
</dbReference>
<evidence type="ECO:0000256" key="4">
    <source>
        <dbReference type="ARBA" id="ARBA00022801"/>
    </source>
</evidence>
<dbReference type="GO" id="GO:0003924">
    <property type="term" value="F:GTPase activity"/>
    <property type="evidence" value="ECO:0007669"/>
    <property type="project" value="UniProtKB-UniRule"/>
</dbReference>
<dbReference type="CDD" id="cd01890">
    <property type="entry name" value="LepA"/>
    <property type="match status" value="1"/>
</dbReference>
<dbReference type="GO" id="GO:0005525">
    <property type="term" value="F:GTP binding"/>
    <property type="evidence" value="ECO:0007669"/>
    <property type="project" value="UniProtKB-UniRule"/>
</dbReference>
<keyword evidence="7 12" id="KW-0472">Membrane</keyword>
<name>A0A6B1DXT8_9CHLR</name>
<dbReference type="NCBIfam" id="TIGR01393">
    <property type="entry name" value="lepA"/>
    <property type="match status" value="1"/>
</dbReference>
<evidence type="ECO:0000256" key="8">
    <source>
        <dbReference type="ARBA" id="ARBA00050293"/>
    </source>
</evidence>
<dbReference type="Pfam" id="PF00009">
    <property type="entry name" value="GTP_EFTU"/>
    <property type="match status" value="1"/>
</dbReference>
<dbReference type="InterPro" id="IPR006297">
    <property type="entry name" value="EF-4"/>
</dbReference>
<dbReference type="PANTHER" id="PTHR43512:SF4">
    <property type="entry name" value="TRANSLATION FACTOR GUF1 HOMOLOG, CHLOROPLASTIC"/>
    <property type="match status" value="1"/>
</dbReference>
<dbReference type="Pfam" id="PF06421">
    <property type="entry name" value="LepA_C"/>
    <property type="match status" value="1"/>
</dbReference>
<dbReference type="InterPro" id="IPR027417">
    <property type="entry name" value="P-loop_NTPase"/>
</dbReference>
<dbReference type="AlphaFoldDB" id="A0A6B1DXT8"/>
<evidence type="ECO:0000256" key="10">
    <source>
        <dbReference type="ARBA" id="ARBA00061052"/>
    </source>
</evidence>
<dbReference type="GO" id="GO:0005886">
    <property type="term" value="C:plasma membrane"/>
    <property type="evidence" value="ECO:0007669"/>
    <property type="project" value="UniProtKB-SubCell"/>
</dbReference>
<comment type="function">
    <text evidence="9 12">Required for accurate and efficient protein synthesis under certain stress conditions. May act as a fidelity factor of the translation reaction, by catalyzing a one-codon backward translocation of tRNAs on improperly translocated ribosomes. Back-translocation proceeds from a post-translocation (POST) complex to a pre-translocation (PRE) complex, thus giving elongation factor G a second chance to translocate the tRNAs correctly. Binds to ribosomes in a GTP-dependent manner.</text>
</comment>
<dbReference type="SUPFAM" id="SSF52540">
    <property type="entry name" value="P-loop containing nucleoside triphosphate hydrolases"/>
    <property type="match status" value="1"/>
</dbReference>
<comment type="catalytic activity">
    <reaction evidence="8 12">
        <text>GTP + H2O = GDP + phosphate + H(+)</text>
        <dbReference type="Rhea" id="RHEA:19669"/>
        <dbReference type="ChEBI" id="CHEBI:15377"/>
        <dbReference type="ChEBI" id="CHEBI:15378"/>
        <dbReference type="ChEBI" id="CHEBI:37565"/>
        <dbReference type="ChEBI" id="CHEBI:43474"/>
        <dbReference type="ChEBI" id="CHEBI:58189"/>
        <dbReference type="EC" id="3.6.5.n1"/>
    </reaction>
</comment>
<reference evidence="14" key="1">
    <citation type="submission" date="2019-09" db="EMBL/GenBank/DDBJ databases">
        <title>Characterisation of the sponge microbiome using genome-centric metagenomics.</title>
        <authorList>
            <person name="Engelberts J.P."/>
            <person name="Robbins S.J."/>
            <person name="De Goeij J.M."/>
            <person name="Aranda M."/>
            <person name="Bell S.C."/>
            <person name="Webster N.S."/>
        </authorList>
    </citation>
    <scope>NUCLEOTIDE SEQUENCE</scope>
    <source>
        <strain evidence="14">SB0662_bin_9</strain>
    </source>
</reference>
<evidence type="ECO:0000313" key="14">
    <source>
        <dbReference type="EMBL" id="MYD92038.1"/>
    </source>
</evidence>
<dbReference type="EMBL" id="VXPY01000122">
    <property type="protein sequence ID" value="MYD92038.1"/>
    <property type="molecule type" value="Genomic_DNA"/>
</dbReference>
<dbReference type="Gene3D" id="2.40.30.10">
    <property type="entry name" value="Translation factors"/>
    <property type="match status" value="1"/>
</dbReference>
<keyword evidence="2 12" id="KW-1003">Cell membrane</keyword>
<feature type="binding site" evidence="12">
    <location>
        <begin position="16"/>
        <end position="21"/>
    </location>
    <ligand>
        <name>GTP</name>
        <dbReference type="ChEBI" id="CHEBI:37565"/>
    </ligand>
</feature>
<dbReference type="FunFam" id="3.30.70.870:FF:000004">
    <property type="entry name" value="Translation factor GUF1, mitochondrial"/>
    <property type="match status" value="1"/>
</dbReference>
<dbReference type="InterPro" id="IPR005225">
    <property type="entry name" value="Small_GTP-bd"/>
</dbReference>
<evidence type="ECO:0000256" key="3">
    <source>
        <dbReference type="ARBA" id="ARBA00022741"/>
    </source>
</evidence>
<dbReference type="InterPro" id="IPR009000">
    <property type="entry name" value="Transl_B-barrel_sf"/>
</dbReference>
<dbReference type="SUPFAM" id="SSF50447">
    <property type="entry name" value="Translation proteins"/>
    <property type="match status" value="1"/>
</dbReference>
<dbReference type="CDD" id="cd16260">
    <property type="entry name" value="EF4_III"/>
    <property type="match status" value="1"/>
</dbReference>
<dbReference type="GO" id="GO:0045727">
    <property type="term" value="P:positive regulation of translation"/>
    <property type="evidence" value="ECO:0007669"/>
    <property type="project" value="UniProtKB-UniRule"/>
</dbReference>
<dbReference type="InterPro" id="IPR031157">
    <property type="entry name" value="G_TR_CS"/>
</dbReference>
<dbReference type="PRINTS" id="PR00315">
    <property type="entry name" value="ELONGATNFCT"/>
</dbReference>
<dbReference type="Pfam" id="PF00679">
    <property type="entry name" value="EFG_C"/>
    <property type="match status" value="1"/>
</dbReference>
<feature type="binding site" evidence="12">
    <location>
        <begin position="132"/>
        <end position="135"/>
    </location>
    <ligand>
        <name>GTP</name>
        <dbReference type="ChEBI" id="CHEBI:37565"/>
    </ligand>
</feature>
<dbReference type="InterPro" id="IPR038363">
    <property type="entry name" value="LepA_C_sf"/>
</dbReference>
<keyword evidence="3 12" id="KW-0547">Nucleotide-binding</keyword>
<dbReference type="NCBIfam" id="TIGR00231">
    <property type="entry name" value="small_GTP"/>
    <property type="match status" value="1"/>
</dbReference>
<evidence type="ECO:0000256" key="6">
    <source>
        <dbReference type="ARBA" id="ARBA00023134"/>
    </source>
</evidence>
<proteinExistence type="inferred from homology"/>
<dbReference type="Gene3D" id="3.30.70.2570">
    <property type="entry name" value="Elongation factor 4, C-terminal domain"/>
    <property type="match status" value="1"/>
</dbReference>
<dbReference type="SUPFAM" id="SSF54980">
    <property type="entry name" value="EF-G C-terminal domain-like"/>
    <property type="match status" value="2"/>
</dbReference>
<keyword evidence="5 12" id="KW-0648">Protein biosynthesis</keyword>
<protein>
    <recommendedName>
        <fullName evidence="11 12">Elongation factor 4</fullName>
        <shortName evidence="12">EF-4</shortName>
        <ecNumber evidence="11 12">3.6.5.n1</ecNumber>
    </recommendedName>
    <alternativeName>
        <fullName evidence="12">Ribosomal back-translocase LepA</fullName>
    </alternativeName>
</protein>
<accession>A0A6B1DXT8</accession>
<dbReference type="FunFam" id="3.40.50.300:FF:000078">
    <property type="entry name" value="Elongation factor 4"/>
    <property type="match status" value="1"/>
</dbReference>
<dbReference type="Gene3D" id="3.40.50.300">
    <property type="entry name" value="P-loop containing nucleotide triphosphate hydrolases"/>
    <property type="match status" value="1"/>
</dbReference>
<evidence type="ECO:0000256" key="2">
    <source>
        <dbReference type="ARBA" id="ARBA00022475"/>
    </source>
</evidence>
<feature type="domain" description="Tr-type G" evidence="13">
    <location>
        <begin position="4"/>
        <end position="185"/>
    </location>
</feature>
<dbReference type="GO" id="GO:0043022">
    <property type="term" value="F:ribosome binding"/>
    <property type="evidence" value="ECO:0007669"/>
    <property type="project" value="UniProtKB-UniRule"/>
</dbReference>
<evidence type="ECO:0000256" key="5">
    <source>
        <dbReference type="ARBA" id="ARBA00022917"/>
    </source>
</evidence>
<dbReference type="CDD" id="cd03709">
    <property type="entry name" value="lepA_C"/>
    <property type="match status" value="1"/>
</dbReference>
<dbReference type="FunFam" id="3.30.70.2570:FF:000001">
    <property type="entry name" value="Translation factor GUF1, mitochondrial"/>
    <property type="match status" value="1"/>
</dbReference>
<evidence type="ECO:0000256" key="12">
    <source>
        <dbReference type="HAMAP-Rule" id="MF_00071"/>
    </source>
</evidence>
<dbReference type="InterPro" id="IPR013842">
    <property type="entry name" value="LepA_CTD"/>
</dbReference>
<sequence length="599" mass="66850">MNQSDIRNFCIIAHIDHGKSTLADCLLEYTGAVANREMQAQHLDSMDLEREKGVTIKASAVRMPWSDGERTWQLNLIDTPGHVDFSYEVTRALTACEGAVLVVDATQGIQAQTLAHLYTAIDLDLEIVPVINKIDLPSAWPDRVAEELESLLGVEADAIPRISAKNHVNIDSVLHAIIRDVPPPAGDSDAPLRSLVFDCHYDSYKGVIAHVRVVDGVLQARQPLRAVNTEVKVEPVEIGCLTPAPTPRSTLATGEVGYVATGLKSVRDLEVGETLTLGQAAAVESLPGYQAMKPMVFSGLYPVRAEDYDDLRDSLEKLQLNDAALSIQQEVSHALGFGFRVGYLGLFHMEIIQERLEREYEMDVIFTSPSVQYEVGLTDGTCLFIDSPVDMPEPTRIDYIAEPWCDVSIYTPSEFIGAVMNITTGRRAEVKSQEWLDTERVELTYRMPLSEIIVDFYNELKSATRGFASLDYQFDSYRPSDMVRMDILVNQQPVDAMSVIVHRDKAHPWGQKLVSKMKELIPRQMFQVPIQAALGNKVIARANVRALRKDVLAKCYGGDVTRKRKLLERQKEGKKRMKMVGQVEIPQEAFMSIFSLADD</sequence>